<gene>
    <name evidence="2" type="ORF">NP493_16g00058</name>
</gene>
<protein>
    <recommendedName>
        <fullName evidence="1">Purple acid phosphatase N-terminal domain-containing protein</fullName>
    </recommendedName>
</protein>
<evidence type="ECO:0000313" key="3">
    <source>
        <dbReference type="Proteomes" id="UP001209878"/>
    </source>
</evidence>
<proteinExistence type="predicted"/>
<feature type="domain" description="Purple acid phosphatase N-terminal" evidence="1">
    <location>
        <begin position="1"/>
        <end position="77"/>
    </location>
</feature>
<dbReference type="GO" id="GO:0046872">
    <property type="term" value="F:metal ion binding"/>
    <property type="evidence" value="ECO:0007669"/>
    <property type="project" value="InterPro"/>
</dbReference>
<comment type="caution">
    <text evidence="2">The sequence shown here is derived from an EMBL/GenBank/DDBJ whole genome shotgun (WGS) entry which is preliminary data.</text>
</comment>
<reference evidence="2" key="1">
    <citation type="journal article" date="2023" name="Mol. Biol. Evol.">
        <title>Third-Generation Sequencing Reveals the Adaptive Role of the Epigenome in Three Deep-Sea Polychaetes.</title>
        <authorList>
            <person name="Perez M."/>
            <person name="Aroh O."/>
            <person name="Sun Y."/>
            <person name="Lan Y."/>
            <person name="Juniper S.K."/>
            <person name="Young C.R."/>
            <person name="Angers B."/>
            <person name="Qian P.Y."/>
        </authorList>
    </citation>
    <scope>NUCLEOTIDE SEQUENCE</scope>
    <source>
        <strain evidence="2">R07B-5</strain>
    </source>
</reference>
<dbReference type="PANTHER" id="PTHR45867:SF3">
    <property type="entry name" value="ACID PHOSPHATASE TYPE 7"/>
    <property type="match status" value="1"/>
</dbReference>
<dbReference type="Proteomes" id="UP001209878">
    <property type="component" value="Unassembled WGS sequence"/>
</dbReference>
<organism evidence="2 3">
    <name type="scientific">Ridgeia piscesae</name>
    <name type="common">Tubeworm</name>
    <dbReference type="NCBI Taxonomy" id="27915"/>
    <lineage>
        <taxon>Eukaryota</taxon>
        <taxon>Metazoa</taxon>
        <taxon>Spiralia</taxon>
        <taxon>Lophotrochozoa</taxon>
        <taxon>Annelida</taxon>
        <taxon>Polychaeta</taxon>
        <taxon>Sedentaria</taxon>
        <taxon>Canalipalpata</taxon>
        <taxon>Sabellida</taxon>
        <taxon>Siboglinidae</taxon>
        <taxon>Ridgeia</taxon>
    </lineage>
</organism>
<keyword evidence="3" id="KW-1185">Reference proteome</keyword>
<sequence>MVVTWVTDSSTDVSLVEYGIDDINLMANGTEDTFVDGGPQQRVLYIHRVKLKALACGQQYNYHVGSPLGWSELYRFKAMENGSD</sequence>
<dbReference type="AlphaFoldDB" id="A0AAD9PET4"/>
<accession>A0AAD9PET4</accession>
<dbReference type="Pfam" id="PF16656">
    <property type="entry name" value="Pur_ac_phosph_N"/>
    <property type="match status" value="1"/>
</dbReference>
<dbReference type="InterPro" id="IPR015914">
    <property type="entry name" value="PAPs_N"/>
</dbReference>
<dbReference type="InterPro" id="IPR008963">
    <property type="entry name" value="Purple_acid_Pase-like_N"/>
</dbReference>
<evidence type="ECO:0000313" key="2">
    <source>
        <dbReference type="EMBL" id="KAK2193213.1"/>
    </source>
</evidence>
<dbReference type="Gene3D" id="2.60.40.380">
    <property type="entry name" value="Purple acid phosphatase-like, N-terminal"/>
    <property type="match status" value="1"/>
</dbReference>
<name>A0AAD9PET4_RIDPI</name>
<dbReference type="PANTHER" id="PTHR45867">
    <property type="entry name" value="PURPLE ACID PHOSPHATASE"/>
    <property type="match status" value="1"/>
</dbReference>
<dbReference type="GO" id="GO:0003993">
    <property type="term" value="F:acid phosphatase activity"/>
    <property type="evidence" value="ECO:0007669"/>
    <property type="project" value="InterPro"/>
</dbReference>
<evidence type="ECO:0000259" key="1">
    <source>
        <dbReference type="Pfam" id="PF16656"/>
    </source>
</evidence>
<dbReference type="EMBL" id="JAODUO010000015">
    <property type="protein sequence ID" value="KAK2193213.1"/>
    <property type="molecule type" value="Genomic_DNA"/>
</dbReference>
<dbReference type="SUPFAM" id="SSF49363">
    <property type="entry name" value="Purple acid phosphatase, N-terminal domain"/>
    <property type="match status" value="1"/>
</dbReference>